<dbReference type="Proteomes" id="UP000284706">
    <property type="component" value="Unassembled WGS sequence"/>
</dbReference>
<reference evidence="7 8" key="1">
    <citation type="journal article" date="2018" name="Evol. Lett.">
        <title>Horizontal gene cluster transfer increased hallucinogenic mushroom diversity.</title>
        <authorList>
            <person name="Reynolds H.T."/>
            <person name="Vijayakumar V."/>
            <person name="Gluck-Thaler E."/>
            <person name="Korotkin H.B."/>
            <person name="Matheny P.B."/>
            <person name="Slot J.C."/>
        </authorList>
    </citation>
    <scope>NUCLEOTIDE SEQUENCE [LARGE SCALE GENOMIC DNA]</scope>
    <source>
        <strain evidence="7 8">SRW20</strain>
    </source>
</reference>
<keyword evidence="2" id="KW-0808">Transferase</keyword>
<dbReference type="SUPFAM" id="SSF56112">
    <property type="entry name" value="Protein kinase-like (PK-like)"/>
    <property type="match status" value="1"/>
</dbReference>
<dbReference type="InterPro" id="IPR000719">
    <property type="entry name" value="Prot_kinase_dom"/>
</dbReference>
<dbReference type="GO" id="GO:0004674">
    <property type="term" value="F:protein serine/threonine kinase activity"/>
    <property type="evidence" value="ECO:0007669"/>
    <property type="project" value="UniProtKB-KW"/>
</dbReference>
<accession>A0A409W2C8</accession>
<dbReference type="SMART" id="SM00220">
    <property type="entry name" value="S_TKc"/>
    <property type="match status" value="1"/>
</dbReference>
<gene>
    <name evidence="7" type="ORF">CVT26_004092</name>
</gene>
<evidence type="ECO:0000313" key="7">
    <source>
        <dbReference type="EMBL" id="PPQ72618.1"/>
    </source>
</evidence>
<keyword evidence="4" id="KW-0418">Kinase</keyword>
<dbReference type="EMBL" id="NHYE01005448">
    <property type="protein sequence ID" value="PPQ72618.1"/>
    <property type="molecule type" value="Genomic_DNA"/>
</dbReference>
<feature type="domain" description="Protein kinase" evidence="6">
    <location>
        <begin position="30"/>
        <end position="351"/>
    </location>
</feature>
<keyword evidence="5" id="KW-0067">ATP-binding</keyword>
<comment type="caution">
    <text evidence="7">The sequence shown here is derived from an EMBL/GenBank/DDBJ whole genome shotgun (WGS) entry which is preliminary data.</text>
</comment>
<dbReference type="PROSITE" id="PS50011">
    <property type="entry name" value="PROTEIN_KINASE_DOM"/>
    <property type="match status" value="1"/>
</dbReference>
<dbReference type="InterPro" id="IPR051175">
    <property type="entry name" value="CLK_kinases"/>
</dbReference>
<dbReference type="OrthoDB" id="3068150at2759"/>
<evidence type="ECO:0000256" key="5">
    <source>
        <dbReference type="ARBA" id="ARBA00022840"/>
    </source>
</evidence>
<dbReference type="Gene3D" id="3.30.200.20">
    <property type="entry name" value="Phosphorylase Kinase, domain 1"/>
    <property type="match status" value="1"/>
</dbReference>
<sequence>MDDQKMADVLMHTSLPEEFLCSGSLIGDKYRVINRIATFGNSELWKGQYIKGDRAVAVKVICTAAKTEANRMWAISNVLRSNLEAKVHHFVVATDVISSPERDCLVFEWHGVTVKTVIQHPGIMPLPASHVRAIVWQVLKGIQHLHSLGIAHTDINPENVVFVDDSLATMRILGSGGHFYERRMLCSPQVKIIGLEHSRLVNSTQNDLAGTDCYRAPEIYCGIGWALPVDIFAIGCFLFELYTGGRLFPTCDTPSKAFACREKAIGRFNLEFVLRTQMQCKGMFRMDRLPLVAWIPEICQDDPQFMNYMRAKYSPLIRVKIPDMIDFLDRALQLDAIRRPAAHDLLRHRFFRELATGNSTMPPSYKFRALDEDEGPAQLANDVLLLAIYSDLLSGDKEQCARVLVENLPIVDAPNRGISNISRGVTNANRDYGRGRPFHPFTGSFISGNEDSLLFGVQLDELIDRIRQQLRVASRPQVEHPTVAALPNHEHYVLHNSGAINEGAQFDVEGSVGEGLVNSTVFNESLGNTVLQHGYEADGDPSTANGASGQGVLPSNELPFQTLDTFLEQAKTLDTLGLTLDLSSVEDMLAVFSDSGSLPLLHDPLPSGVQDTAAFLANGLSSDSWSGDSTSSVPSLAGNISLVPAGDVTAFVPSLENLPDVGYPATALQEIDPDLVLGLHGICTAQDIENLDIHST</sequence>
<dbReference type="Gene3D" id="1.10.510.10">
    <property type="entry name" value="Transferase(Phosphotransferase) domain 1"/>
    <property type="match status" value="1"/>
</dbReference>
<proteinExistence type="predicted"/>
<dbReference type="PANTHER" id="PTHR45646:SF11">
    <property type="entry name" value="SERINE_THREONINE-PROTEIN KINASE DOA"/>
    <property type="match status" value="1"/>
</dbReference>
<dbReference type="InParanoid" id="A0A409W2C8"/>
<evidence type="ECO:0000256" key="2">
    <source>
        <dbReference type="ARBA" id="ARBA00022679"/>
    </source>
</evidence>
<dbReference type="GO" id="GO:0005634">
    <property type="term" value="C:nucleus"/>
    <property type="evidence" value="ECO:0007669"/>
    <property type="project" value="TreeGrafter"/>
</dbReference>
<evidence type="ECO:0000259" key="6">
    <source>
        <dbReference type="PROSITE" id="PS50011"/>
    </source>
</evidence>
<dbReference type="GO" id="GO:0005524">
    <property type="term" value="F:ATP binding"/>
    <property type="evidence" value="ECO:0007669"/>
    <property type="project" value="UniProtKB-KW"/>
</dbReference>
<keyword evidence="1" id="KW-0723">Serine/threonine-protein kinase</keyword>
<dbReference type="AlphaFoldDB" id="A0A409W2C8"/>
<evidence type="ECO:0000256" key="1">
    <source>
        <dbReference type="ARBA" id="ARBA00022527"/>
    </source>
</evidence>
<keyword evidence="8" id="KW-1185">Reference proteome</keyword>
<dbReference type="Pfam" id="PF00069">
    <property type="entry name" value="Pkinase"/>
    <property type="match status" value="1"/>
</dbReference>
<keyword evidence="3" id="KW-0547">Nucleotide-binding</keyword>
<organism evidence="7 8">
    <name type="scientific">Gymnopilus dilepis</name>
    <dbReference type="NCBI Taxonomy" id="231916"/>
    <lineage>
        <taxon>Eukaryota</taxon>
        <taxon>Fungi</taxon>
        <taxon>Dikarya</taxon>
        <taxon>Basidiomycota</taxon>
        <taxon>Agaricomycotina</taxon>
        <taxon>Agaricomycetes</taxon>
        <taxon>Agaricomycetidae</taxon>
        <taxon>Agaricales</taxon>
        <taxon>Agaricineae</taxon>
        <taxon>Hymenogastraceae</taxon>
        <taxon>Gymnopilus</taxon>
    </lineage>
</organism>
<protein>
    <recommendedName>
        <fullName evidence="6">Protein kinase domain-containing protein</fullName>
    </recommendedName>
</protein>
<name>A0A409W2C8_9AGAR</name>
<evidence type="ECO:0000313" key="8">
    <source>
        <dbReference type="Proteomes" id="UP000284706"/>
    </source>
</evidence>
<dbReference type="InterPro" id="IPR011009">
    <property type="entry name" value="Kinase-like_dom_sf"/>
</dbReference>
<evidence type="ECO:0000256" key="3">
    <source>
        <dbReference type="ARBA" id="ARBA00022741"/>
    </source>
</evidence>
<dbReference type="PANTHER" id="PTHR45646">
    <property type="entry name" value="SERINE/THREONINE-PROTEIN KINASE DOA-RELATED"/>
    <property type="match status" value="1"/>
</dbReference>
<evidence type="ECO:0000256" key="4">
    <source>
        <dbReference type="ARBA" id="ARBA00022777"/>
    </source>
</evidence>